<comment type="caution">
    <text evidence="2">The sequence shown here is derived from an EMBL/GenBank/DDBJ whole genome shotgun (WGS) entry which is preliminary data.</text>
</comment>
<name>A0A5S5AUU0_9FIRM</name>
<keyword evidence="3" id="KW-1185">Reference proteome</keyword>
<sequence length="220" mass="24266">MIIMQGKPFEKILEMIKDVDKVFITGCSLCATSCMAGGEQQIMEMKERLEKEGKEVTGFVVLEASCNRLQVRSALKKKKEELGKAQAVLCMACGDGAQTVAGVLEDIPVYPANDTLFIGEVERIGHFSEMCRACGECELGWTAGICPVTRCAKGLLNGPCGGSRDGKCEVDRENECAWVLIYERLKKMGRLENIKEIKAPKDYSRAYNPRKIVVGCRKEG</sequence>
<protein>
    <submittedName>
        <fullName evidence="2">Methylene-tetrahydrofolate reductase-like protein</fullName>
    </submittedName>
</protein>
<organism evidence="2 3">
    <name type="scientific">Thermosediminibacter litoriperuensis</name>
    <dbReference type="NCBI Taxonomy" id="291989"/>
    <lineage>
        <taxon>Bacteria</taxon>
        <taxon>Bacillati</taxon>
        <taxon>Bacillota</taxon>
        <taxon>Clostridia</taxon>
        <taxon>Thermosediminibacterales</taxon>
        <taxon>Thermosediminibacteraceae</taxon>
        <taxon>Thermosediminibacter</taxon>
    </lineage>
</organism>
<evidence type="ECO:0000313" key="2">
    <source>
        <dbReference type="EMBL" id="TYP56650.1"/>
    </source>
</evidence>
<accession>A0A5S5AUU0</accession>
<dbReference type="RefSeq" id="WP_148866719.1">
    <property type="nucleotide sequence ID" value="NZ_VNHO01000008.1"/>
</dbReference>
<dbReference type="PANTHER" id="PTHR38755:SF1">
    <property type="entry name" value="METHYLENE-TETRAHYDROFOLATE REDUCTASE C-TERMINAL DOMAIN-CONTAINING PROTEIN"/>
    <property type="match status" value="1"/>
</dbReference>
<dbReference type="AlphaFoldDB" id="A0A5S5AUU0"/>
<dbReference type="PANTHER" id="PTHR38755">
    <property type="entry name" value="5,10-METHYLENETETRAHYDROFOLATE REDUCTASE"/>
    <property type="match status" value="1"/>
</dbReference>
<dbReference type="Pfam" id="PF12225">
    <property type="entry name" value="DUF5981"/>
    <property type="match status" value="1"/>
</dbReference>
<dbReference type="EMBL" id="VNHO01000008">
    <property type="protein sequence ID" value="TYP56650.1"/>
    <property type="molecule type" value="Genomic_DNA"/>
</dbReference>
<dbReference type="Proteomes" id="UP000322294">
    <property type="component" value="Unassembled WGS sequence"/>
</dbReference>
<evidence type="ECO:0000313" key="3">
    <source>
        <dbReference type="Proteomes" id="UP000322294"/>
    </source>
</evidence>
<evidence type="ECO:0000259" key="1">
    <source>
        <dbReference type="Pfam" id="PF12225"/>
    </source>
</evidence>
<dbReference type="OrthoDB" id="9803687at2"/>
<gene>
    <name evidence="2" type="ORF">LZ11_00929</name>
</gene>
<proteinExistence type="predicted"/>
<feature type="domain" description="Methylene-tetrahydrofolate reductase C-terminal-like" evidence="1">
    <location>
        <begin position="110"/>
        <end position="204"/>
    </location>
</feature>
<reference evidence="2 3" key="1">
    <citation type="submission" date="2019-07" db="EMBL/GenBank/DDBJ databases">
        <title>Genomic Encyclopedia of Type Strains, Phase I: the one thousand microbial genomes (KMG-I) project.</title>
        <authorList>
            <person name="Kyrpides N."/>
        </authorList>
    </citation>
    <scope>NUCLEOTIDE SEQUENCE [LARGE SCALE GENOMIC DNA]</scope>
    <source>
        <strain evidence="2 3">DSM 16647</strain>
    </source>
</reference>
<dbReference type="InterPro" id="IPR022026">
    <property type="entry name" value="DUF5981"/>
</dbReference>